<feature type="chain" id="PRO_5041438923" description="Lipoprotein" evidence="1">
    <location>
        <begin position="21"/>
        <end position="77"/>
    </location>
</feature>
<dbReference type="AlphaFoldDB" id="A0AA37WZ52"/>
<accession>A0AA37WZ52</accession>
<evidence type="ECO:0000313" key="2">
    <source>
        <dbReference type="EMBL" id="GLS84470.1"/>
    </source>
</evidence>
<name>A0AA37WZ52_9GAMM</name>
<dbReference type="RefSeq" id="WP_095499276.1">
    <property type="nucleotide sequence ID" value="NZ_BSPO01000003.1"/>
</dbReference>
<gene>
    <name evidence="2" type="ORF">GCM10007894_24470</name>
</gene>
<evidence type="ECO:0000256" key="1">
    <source>
        <dbReference type="SAM" id="SignalP"/>
    </source>
</evidence>
<evidence type="ECO:0008006" key="4">
    <source>
        <dbReference type="Google" id="ProtNLM"/>
    </source>
</evidence>
<dbReference type="Proteomes" id="UP001157439">
    <property type="component" value="Unassembled WGS sequence"/>
</dbReference>
<feature type="signal peptide" evidence="1">
    <location>
        <begin position="1"/>
        <end position="20"/>
    </location>
</feature>
<dbReference type="PROSITE" id="PS51257">
    <property type="entry name" value="PROKAR_LIPOPROTEIN"/>
    <property type="match status" value="1"/>
</dbReference>
<organism evidence="2 3">
    <name type="scientific">Paraferrimonas haliotis</name>
    <dbReference type="NCBI Taxonomy" id="2013866"/>
    <lineage>
        <taxon>Bacteria</taxon>
        <taxon>Pseudomonadati</taxon>
        <taxon>Pseudomonadota</taxon>
        <taxon>Gammaproteobacteria</taxon>
        <taxon>Alteromonadales</taxon>
        <taxon>Ferrimonadaceae</taxon>
        <taxon>Paraferrimonas</taxon>
    </lineage>
</organism>
<reference evidence="2 3" key="1">
    <citation type="journal article" date="2014" name="Int. J. Syst. Evol. Microbiol.">
        <title>Complete genome sequence of Corynebacterium casei LMG S-19264T (=DSM 44701T), isolated from a smear-ripened cheese.</title>
        <authorList>
            <consortium name="US DOE Joint Genome Institute (JGI-PGF)"/>
            <person name="Walter F."/>
            <person name="Albersmeier A."/>
            <person name="Kalinowski J."/>
            <person name="Ruckert C."/>
        </authorList>
    </citation>
    <scope>NUCLEOTIDE SEQUENCE [LARGE SCALE GENOMIC DNA]</scope>
    <source>
        <strain evidence="2 3">NBRC 112785</strain>
    </source>
</reference>
<keyword evidence="3" id="KW-1185">Reference proteome</keyword>
<dbReference type="EMBL" id="BSPO01000003">
    <property type="protein sequence ID" value="GLS84470.1"/>
    <property type="molecule type" value="Genomic_DNA"/>
</dbReference>
<evidence type="ECO:0000313" key="3">
    <source>
        <dbReference type="Proteomes" id="UP001157439"/>
    </source>
</evidence>
<sequence length="77" mass="8700">MTKTLVFGLLSLSLFGCSQAPQSTEQSAVHEDYHYNVLDQKTHQLRTIEIADATDCEKNATDWDQCDVNHDKTVKKS</sequence>
<protein>
    <recommendedName>
        <fullName evidence="4">Lipoprotein</fullName>
    </recommendedName>
</protein>
<comment type="caution">
    <text evidence="2">The sequence shown here is derived from an EMBL/GenBank/DDBJ whole genome shotgun (WGS) entry which is preliminary data.</text>
</comment>
<keyword evidence="1" id="KW-0732">Signal</keyword>
<proteinExistence type="predicted"/>